<name>D3DHF5_HYDTT</name>
<keyword evidence="3 6" id="KW-0812">Transmembrane</keyword>
<feature type="transmembrane region" description="Helical" evidence="6">
    <location>
        <begin position="51"/>
        <end position="69"/>
    </location>
</feature>
<dbReference type="OrthoDB" id="421014at2"/>
<keyword evidence="5 6" id="KW-0472">Membrane</keyword>
<organism evidence="7 8">
    <name type="scientific">Hydrogenobacter thermophilus (strain DSM 6534 / IAM 12695 / TK-6)</name>
    <dbReference type="NCBI Taxonomy" id="608538"/>
    <lineage>
        <taxon>Bacteria</taxon>
        <taxon>Pseudomonadati</taxon>
        <taxon>Aquificota</taxon>
        <taxon>Aquificia</taxon>
        <taxon>Aquificales</taxon>
        <taxon>Aquificaceae</taxon>
        <taxon>Hydrogenobacter</taxon>
    </lineage>
</organism>
<evidence type="ECO:0000256" key="4">
    <source>
        <dbReference type="ARBA" id="ARBA00022989"/>
    </source>
</evidence>
<gene>
    <name evidence="7" type="ordered locus">HTH_0797</name>
</gene>
<keyword evidence="2" id="KW-1003">Cell membrane</keyword>
<evidence type="ECO:0000256" key="2">
    <source>
        <dbReference type="ARBA" id="ARBA00022475"/>
    </source>
</evidence>
<dbReference type="eggNOG" id="COG0392">
    <property type="taxonomic scope" value="Bacteria"/>
</dbReference>
<accession>D3DHF5</accession>
<dbReference type="GO" id="GO:0005886">
    <property type="term" value="C:plasma membrane"/>
    <property type="evidence" value="ECO:0007669"/>
    <property type="project" value="UniProtKB-SubCell"/>
</dbReference>
<dbReference type="PANTHER" id="PTHR39087:SF2">
    <property type="entry name" value="UPF0104 MEMBRANE PROTEIN MJ1595"/>
    <property type="match status" value="1"/>
</dbReference>
<evidence type="ECO:0000313" key="7">
    <source>
        <dbReference type="EMBL" id="BAI69257.1"/>
    </source>
</evidence>
<dbReference type="STRING" id="608538.HTH_0797"/>
<dbReference type="KEGG" id="hth:HTH_0797"/>
<feature type="transmembrane region" description="Helical" evidence="6">
    <location>
        <begin position="21"/>
        <end position="39"/>
    </location>
</feature>
<reference evidence="7 8" key="1">
    <citation type="journal article" date="2010" name="J. Bacteriol.">
        <title>Complete genome sequence of the thermophilic, obligately chemolithoautotrophic hydrogen-oxidizing bacterium Hydrogenobacter thermophilus TK-6.</title>
        <authorList>
            <person name="Arai H."/>
            <person name="Kanbe H."/>
            <person name="Ishii M."/>
            <person name="Igarashi Y."/>
        </authorList>
    </citation>
    <scope>NUCLEOTIDE SEQUENCE [LARGE SCALE GENOMIC DNA]</scope>
    <source>
        <strain evidence="8">DSM 6534 / IAM 12695 / TK-6 [Tokyo]</strain>
    </source>
</reference>
<evidence type="ECO:0000256" key="6">
    <source>
        <dbReference type="SAM" id="Phobius"/>
    </source>
</evidence>
<evidence type="ECO:0000256" key="1">
    <source>
        <dbReference type="ARBA" id="ARBA00004651"/>
    </source>
</evidence>
<dbReference type="Pfam" id="PF03706">
    <property type="entry name" value="LPG_synthase_TM"/>
    <property type="match status" value="1"/>
</dbReference>
<sequence length="301" mass="34616">MWKTSQRFSPRGSFFKVIKRFLLPLSISLIFLLLFFRFVPTDKLMESFSGISSGNFLLAFFFYTVSQVIRSIRWKPLIRELNFLDIYLINSANIFLNNVLPARTGEISWFYYSKKLGVSLRLSTWSFILGRLFDLSAILTIALVVYSAVKGSLIVFLVSSAVLFLSIFSYKAYLFIPSYRKLKDLKNYIRQSMNLKLSLYLLLCSLLSVIFKFLAIASLLTMPFNFLSFLSFSFGELSTVLPVHSFMGYGTYELSFSIPAKLASKDLKEWLMEAFIAHNFLLLSSALYGIVAIFLLHRKVQ</sequence>
<proteinExistence type="predicted"/>
<feature type="transmembrane region" description="Helical" evidence="6">
    <location>
        <begin position="275"/>
        <end position="296"/>
    </location>
</feature>
<evidence type="ECO:0000313" key="8">
    <source>
        <dbReference type="Proteomes" id="UP000002574"/>
    </source>
</evidence>
<comment type="subcellular location">
    <subcellularLocation>
        <location evidence="1">Cell membrane</location>
        <topology evidence="1">Multi-pass membrane protein</topology>
    </subcellularLocation>
</comment>
<dbReference type="AlphaFoldDB" id="D3DHF5"/>
<protein>
    <submittedName>
        <fullName evidence="7">Uncharacterized protein</fullName>
    </submittedName>
</protein>
<evidence type="ECO:0000256" key="5">
    <source>
        <dbReference type="ARBA" id="ARBA00023136"/>
    </source>
</evidence>
<evidence type="ECO:0000256" key="3">
    <source>
        <dbReference type="ARBA" id="ARBA00022692"/>
    </source>
</evidence>
<feature type="transmembrane region" description="Helical" evidence="6">
    <location>
        <begin position="153"/>
        <end position="176"/>
    </location>
</feature>
<dbReference type="Proteomes" id="UP000002574">
    <property type="component" value="Chromosome"/>
</dbReference>
<dbReference type="PANTHER" id="PTHR39087">
    <property type="entry name" value="UPF0104 MEMBRANE PROTEIN MJ1595"/>
    <property type="match status" value="1"/>
</dbReference>
<dbReference type="EMBL" id="AP011112">
    <property type="protein sequence ID" value="BAI69257.1"/>
    <property type="molecule type" value="Genomic_DNA"/>
</dbReference>
<keyword evidence="4 6" id="KW-1133">Transmembrane helix</keyword>
<dbReference type="InterPro" id="IPR022791">
    <property type="entry name" value="L-PG_synthase/AglD"/>
</dbReference>
<feature type="transmembrane region" description="Helical" evidence="6">
    <location>
        <begin position="197"/>
        <end position="220"/>
    </location>
</feature>
<keyword evidence="8" id="KW-1185">Reference proteome</keyword>
<feature type="transmembrane region" description="Helical" evidence="6">
    <location>
        <begin position="122"/>
        <end position="147"/>
    </location>
</feature>